<evidence type="ECO:0000256" key="1">
    <source>
        <dbReference type="ARBA" id="ARBA00010990"/>
    </source>
</evidence>
<sequence>MIYAFYLQRSKLCLEFEQLEREINSFPTVIRNAILKYKNRADQEASILGKLLLKYGFIQLGFDGNALLQQLTTDTNGKPSIAQSSLSFSISHSDDFIICVLTSNPSIGVDIEKVTPIPQEDYTFLLRKDEQIQIAQSSQKDRAFYQLWTQKEACLKADGRGLSFPLENVFISHDIASVDTTIWYLEELLLSDVYCCTIATNTKRQNEIVKQQIHDINSLLSSY</sequence>
<dbReference type="PANTHER" id="PTHR12215:SF10">
    <property type="entry name" value="L-AMINOADIPATE-SEMIALDEHYDE DEHYDROGENASE-PHOSPHOPANTETHEINYL TRANSFERASE"/>
    <property type="match status" value="1"/>
</dbReference>
<reference evidence="4 5" key="1">
    <citation type="submission" date="2018-06" db="EMBL/GenBank/DDBJ databases">
        <authorList>
            <consortium name="Pathogen Informatics"/>
            <person name="Doyle S."/>
        </authorList>
    </citation>
    <scope>NUCLEOTIDE SEQUENCE [LARGE SCALE GENOMIC DNA]</scope>
    <source>
        <strain evidence="4 5">NCTC11179</strain>
    </source>
</reference>
<protein>
    <submittedName>
        <fullName evidence="4">4'-phosphopantetheinyl transferase sfp</fullName>
        <ecNumber evidence="4">2.7.8.-</ecNumber>
    </submittedName>
</protein>
<dbReference type="GO" id="GO:0005829">
    <property type="term" value="C:cytosol"/>
    <property type="evidence" value="ECO:0007669"/>
    <property type="project" value="TreeGrafter"/>
</dbReference>
<dbReference type="EC" id="2.7.8.-" evidence="4"/>
<dbReference type="InterPro" id="IPR050559">
    <property type="entry name" value="P-Pant_transferase_sf"/>
</dbReference>
<name>A0A378U4M7_MYROD</name>
<feature type="domain" description="4'-phosphopantetheinyl transferase" evidence="3">
    <location>
        <begin position="106"/>
        <end position="188"/>
    </location>
</feature>
<dbReference type="RefSeq" id="WP_115092279.1">
    <property type="nucleotide sequence ID" value="NZ_CP068107.1"/>
</dbReference>
<evidence type="ECO:0000259" key="3">
    <source>
        <dbReference type="Pfam" id="PF01648"/>
    </source>
</evidence>
<comment type="similarity">
    <text evidence="1">Belongs to the P-Pant transferase superfamily. Gsp/Sfp/HetI/AcpT family.</text>
</comment>
<dbReference type="SUPFAM" id="SSF56214">
    <property type="entry name" value="4'-phosphopantetheinyl transferase"/>
    <property type="match status" value="2"/>
</dbReference>
<gene>
    <name evidence="4" type="primary">sfp_2</name>
    <name evidence="4" type="ORF">NCTC11179_03093</name>
</gene>
<dbReference type="GO" id="GO:0000287">
    <property type="term" value="F:magnesium ion binding"/>
    <property type="evidence" value="ECO:0007669"/>
    <property type="project" value="InterPro"/>
</dbReference>
<dbReference type="InterPro" id="IPR037143">
    <property type="entry name" value="4-PPantetheinyl_Trfase_dom_sf"/>
</dbReference>
<organism evidence="4 5">
    <name type="scientific">Myroides odoratus</name>
    <name type="common">Flavobacterium odoratum</name>
    <dbReference type="NCBI Taxonomy" id="256"/>
    <lineage>
        <taxon>Bacteria</taxon>
        <taxon>Pseudomonadati</taxon>
        <taxon>Bacteroidota</taxon>
        <taxon>Flavobacteriia</taxon>
        <taxon>Flavobacteriales</taxon>
        <taxon>Flavobacteriaceae</taxon>
        <taxon>Myroides</taxon>
    </lineage>
</organism>
<dbReference type="Gene3D" id="3.90.470.20">
    <property type="entry name" value="4'-phosphopantetheinyl transferase domain"/>
    <property type="match status" value="2"/>
</dbReference>
<evidence type="ECO:0000313" key="5">
    <source>
        <dbReference type="Proteomes" id="UP000255024"/>
    </source>
</evidence>
<dbReference type="InterPro" id="IPR008278">
    <property type="entry name" value="4-PPantetheinyl_Trfase_dom"/>
</dbReference>
<dbReference type="Proteomes" id="UP000255024">
    <property type="component" value="Unassembled WGS sequence"/>
</dbReference>
<accession>A0A378U4M7</accession>
<evidence type="ECO:0000313" key="4">
    <source>
        <dbReference type="EMBL" id="STZ69584.1"/>
    </source>
</evidence>
<dbReference type="GO" id="GO:0008897">
    <property type="term" value="F:holo-[acyl-carrier-protein] synthase activity"/>
    <property type="evidence" value="ECO:0007669"/>
    <property type="project" value="InterPro"/>
</dbReference>
<dbReference type="Pfam" id="PF01648">
    <property type="entry name" value="ACPS"/>
    <property type="match status" value="1"/>
</dbReference>
<proteinExistence type="inferred from homology"/>
<keyword evidence="5" id="KW-1185">Reference proteome</keyword>
<dbReference type="EMBL" id="UGQL01000002">
    <property type="protein sequence ID" value="STZ69584.1"/>
    <property type="molecule type" value="Genomic_DNA"/>
</dbReference>
<dbReference type="GO" id="GO:0019878">
    <property type="term" value="P:lysine biosynthetic process via aminoadipic acid"/>
    <property type="evidence" value="ECO:0007669"/>
    <property type="project" value="TreeGrafter"/>
</dbReference>
<dbReference type="PANTHER" id="PTHR12215">
    <property type="entry name" value="PHOSPHOPANTETHEINE TRANSFERASE"/>
    <property type="match status" value="1"/>
</dbReference>
<dbReference type="AlphaFoldDB" id="A0A378U4M7"/>
<keyword evidence="2 4" id="KW-0808">Transferase</keyword>
<evidence type="ECO:0000256" key="2">
    <source>
        <dbReference type="ARBA" id="ARBA00022679"/>
    </source>
</evidence>